<protein>
    <submittedName>
        <fullName evidence="1">Uncharacterized protein</fullName>
    </submittedName>
</protein>
<organism evidence="1 2">
    <name type="scientific">Streptomyces kaempferi</name>
    <dbReference type="NCBI Taxonomy" id="333725"/>
    <lineage>
        <taxon>Bacteria</taxon>
        <taxon>Bacillati</taxon>
        <taxon>Actinomycetota</taxon>
        <taxon>Actinomycetes</taxon>
        <taxon>Kitasatosporales</taxon>
        <taxon>Streptomycetaceae</taxon>
        <taxon>Streptomyces</taxon>
    </lineage>
</organism>
<proteinExistence type="predicted"/>
<name>A0ABW3XUX1_9ACTN</name>
<dbReference type="EMBL" id="JBHTMM010000188">
    <property type="protein sequence ID" value="MFD1313371.1"/>
    <property type="molecule type" value="Genomic_DNA"/>
</dbReference>
<reference evidence="2" key="1">
    <citation type="journal article" date="2019" name="Int. J. Syst. Evol. Microbiol.">
        <title>The Global Catalogue of Microorganisms (GCM) 10K type strain sequencing project: providing services to taxonomists for standard genome sequencing and annotation.</title>
        <authorList>
            <consortium name="The Broad Institute Genomics Platform"/>
            <consortium name="The Broad Institute Genome Sequencing Center for Infectious Disease"/>
            <person name="Wu L."/>
            <person name="Ma J."/>
        </authorList>
    </citation>
    <scope>NUCLEOTIDE SEQUENCE [LARGE SCALE GENOMIC DNA]</scope>
    <source>
        <strain evidence="2">CGMCC 4.7020</strain>
    </source>
</reference>
<evidence type="ECO:0000313" key="2">
    <source>
        <dbReference type="Proteomes" id="UP001597058"/>
    </source>
</evidence>
<comment type="caution">
    <text evidence="1">The sequence shown here is derived from an EMBL/GenBank/DDBJ whole genome shotgun (WGS) entry which is preliminary data.</text>
</comment>
<dbReference type="Proteomes" id="UP001597058">
    <property type="component" value="Unassembled WGS sequence"/>
</dbReference>
<accession>A0ABW3XUX1</accession>
<dbReference type="RefSeq" id="WP_381237503.1">
    <property type="nucleotide sequence ID" value="NZ_JBHSKH010000050.1"/>
</dbReference>
<sequence length="44" mass="4976">MRSGLLASCSTLMDVLLEEPRRLRPFVLDGTSPCARLWGTRDVR</sequence>
<gene>
    <name evidence="1" type="ORF">ACFQ5X_47625</name>
</gene>
<keyword evidence="2" id="KW-1185">Reference proteome</keyword>
<evidence type="ECO:0000313" key="1">
    <source>
        <dbReference type="EMBL" id="MFD1313371.1"/>
    </source>
</evidence>